<reference evidence="1" key="1">
    <citation type="submission" date="2022-04" db="EMBL/GenBank/DDBJ databases">
        <title>Hymenobacter sp. isolated from the air.</title>
        <authorList>
            <person name="Won M."/>
            <person name="Lee C.-M."/>
            <person name="Woen H.-Y."/>
            <person name="Kwon S.-W."/>
        </authorList>
    </citation>
    <scope>NUCLEOTIDE SEQUENCE</scope>
    <source>
        <strain evidence="1">5116S-3</strain>
    </source>
</reference>
<evidence type="ECO:0000313" key="1">
    <source>
        <dbReference type="EMBL" id="UOQ74989.1"/>
    </source>
</evidence>
<name>A0A8T9QHC7_9BACT</name>
<proteinExistence type="predicted"/>
<dbReference type="Proteomes" id="UP000831796">
    <property type="component" value="Chromosome"/>
</dbReference>
<evidence type="ECO:0000313" key="2">
    <source>
        <dbReference type="Proteomes" id="UP000831796"/>
    </source>
</evidence>
<gene>
    <name evidence="1" type="ORF">MUN79_12480</name>
</gene>
<sequence>MPRPTLGAPDLGLWGGVLLLLSAFFLTSSHFAPLAPAVRLPFSFTPTGRLPESHALVVSIDSRGRFYLATDNADFQTTLLEQVARQYGVALTQEQLRELRHSPFLSQDIHQLHAWLAAPPRLRHTFAVGIPSRAGNDQLADYLTAGLAVSSRLYGKKPFVFIRADQTLPAARLMRVFRLLQQHGIHRLNLVANEKSFATTYQNKPVTLD</sequence>
<accession>A0A8T9QHC7</accession>
<organism evidence="1 2">
    <name type="scientific">Hymenobacter cellulosilyticus</name>
    <dbReference type="NCBI Taxonomy" id="2932248"/>
    <lineage>
        <taxon>Bacteria</taxon>
        <taxon>Pseudomonadati</taxon>
        <taxon>Bacteroidota</taxon>
        <taxon>Cytophagia</taxon>
        <taxon>Cytophagales</taxon>
        <taxon>Hymenobacteraceae</taxon>
        <taxon>Hymenobacter</taxon>
    </lineage>
</organism>
<keyword evidence="2" id="KW-1185">Reference proteome</keyword>
<protein>
    <submittedName>
        <fullName evidence="1">Biopolymer transporter ExbD</fullName>
    </submittedName>
</protein>
<dbReference type="KEGG" id="hcu:MUN79_12480"/>
<dbReference type="EMBL" id="CP095046">
    <property type="protein sequence ID" value="UOQ74989.1"/>
    <property type="molecule type" value="Genomic_DNA"/>
</dbReference>
<dbReference type="AlphaFoldDB" id="A0A8T9QHC7"/>